<feature type="compositionally biased region" description="Low complexity" evidence="1">
    <location>
        <begin position="68"/>
        <end position="84"/>
    </location>
</feature>
<evidence type="ECO:0000256" key="1">
    <source>
        <dbReference type="SAM" id="MobiDB-lite"/>
    </source>
</evidence>
<gene>
    <name evidence="2" type="ORF">GTP46_26245</name>
</gene>
<dbReference type="AlphaFoldDB" id="A0A6L8KHC0"/>
<protein>
    <submittedName>
        <fullName evidence="2">Tetratricopeptide repeat protein</fullName>
    </submittedName>
</protein>
<feature type="non-terminal residue" evidence="2">
    <location>
        <position position="162"/>
    </location>
</feature>
<sequence length="162" mass="15936">MSLLMQALKKAERAKQNSLSDDELDKPSEAFDEILALTPEPVQPAAATAPAAKREFNLDSLSLEPMAGEAPAAAAAAPVASSEPRPSPSPLPAASDHKEPGLTLDLALDPSAPANVAAPASAAEAPSSAAASAGHGTSSAAAAARPADDAGLAFTPSPSVPA</sequence>
<feature type="compositionally biased region" description="Low complexity" evidence="1">
    <location>
        <begin position="109"/>
        <end position="153"/>
    </location>
</feature>
<feature type="region of interest" description="Disordered" evidence="1">
    <location>
        <begin position="1"/>
        <end position="31"/>
    </location>
</feature>
<dbReference type="Proteomes" id="UP000479335">
    <property type="component" value="Unassembled WGS sequence"/>
</dbReference>
<feature type="region of interest" description="Disordered" evidence="1">
    <location>
        <begin position="68"/>
        <end position="162"/>
    </location>
</feature>
<evidence type="ECO:0000313" key="2">
    <source>
        <dbReference type="EMBL" id="MYM26137.1"/>
    </source>
</evidence>
<organism evidence="2 3">
    <name type="scientific">Duganella flavida</name>
    <dbReference type="NCBI Taxonomy" id="2692175"/>
    <lineage>
        <taxon>Bacteria</taxon>
        <taxon>Pseudomonadati</taxon>
        <taxon>Pseudomonadota</taxon>
        <taxon>Betaproteobacteria</taxon>
        <taxon>Burkholderiales</taxon>
        <taxon>Oxalobacteraceae</taxon>
        <taxon>Telluria group</taxon>
        <taxon>Duganella</taxon>
    </lineage>
</organism>
<name>A0A6L8KHC0_9BURK</name>
<comment type="caution">
    <text evidence="2">The sequence shown here is derived from an EMBL/GenBank/DDBJ whole genome shotgun (WGS) entry which is preliminary data.</text>
</comment>
<evidence type="ECO:0000313" key="3">
    <source>
        <dbReference type="Proteomes" id="UP000479335"/>
    </source>
</evidence>
<reference evidence="2 3" key="1">
    <citation type="submission" date="2019-12" db="EMBL/GenBank/DDBJ databases">
        <title>Novel species isolated from a subtropical stream in China.</title>
        <authorList>
            <person name="Lu H."/>
        </authorList>
    </citation>
    <scope>NUCLEOTIDE SEQUENCE [LARGE SCALE GENOMIC DNA]</scope>
    <source>
        <strain evidence="2 3">FT135W</strain>
    </source>
</reference>
<dbReference type="EMBL" id="WWCN01000022">
    <property type="protein sequence ID" value="MYM26137.1"/>
    <property type="molecule type" value="Genomic_DNA"/>
</dbReference>
<accession>A0A6L8KHC0</accession>
<keyword evidence="3" id="KW-1185">Reference proteome</keyword>
<proteinExistence type="predicted"/>